<dbReference type="Proteomes" id="UP001234297">
    <property type="component" value="Chromosome 5"/>
</dbReference>
<evidence type="ECO:0000313" key="1">
    <source>
        <dbReference type="EMBL" id="KAJ8639449.1"/>
    </source>
</evidence>
<comment type="caution">
    <text evidence="1">The sequence shown here is derived from an EMBL/GenBank/DDBJ whole genome shotgun (WGS) entry which is preliminary data.</text>
</comment>
<organism evidence="1 2">
    <name type="scientific">Persea americana</name>
    <name type="common">Avocado</name>
    <dbReference type="NCBI Taxonomy" id="3435"/>
    <lineage>
        <taxon>Eukaryota</taxon>
        <taxon>Viridiplantae</taxon>
        <taxon>Streptophyta</taxon>
        <taxon>Embryophyta</taxon>
        <taxon>Tracheophyta</taxon>
        <taxon>Spermatophyta</taxon>
        <taxon>Magnoliopsida</taxon>
        <taxon>Magnoliidae</taxon>
        <taxon>Laurales</taxon>
        <taxon>Lauraceae</taxon>
        <taxon>Persea</taxon>
    </lineage>
</organism>
<gene>
    <name evidence="1" type="ORF">MRB53_016143</name>
</gene>
<dbReference type="EMBL" id="CM056813">
    <property type="protein sequence ID" value="KAJ8639449.1"/>
    <property type="molecule type" value="Genomic_DNA"/>
</dbReference>
<accession>A0ACC2M2B2</accession>
<name>A0ACC2M2B2_PERAE</name>
<evidence type="ECO:0000313" key="2">
    <source>
        <dbReference type="Proteomes" id="UP001234297"/>
    </source>
</evidence>
<keyword evidence="2" id="KW-1185">Reference proteome</keyword>
<sequence length="83" mass="9066">MFSLGFVNGTKEAFAKDVEAKAILSDIFVAGWQGLSLVHVASNSLKEIQALNGGQNWTLNRIVHDCASRSYDLLLGELRFDAP</sequence>
<proteinExistence type="predicted"/>
<reference evidence="1 2" key="1">
    <citation type="journal article" date="2022" name="Hortic Res">
        <title>A haplotype resolved chromosomal level avocado genome allows analysis of novel avocado genes.</title>
        <authorList>
            <person name="Nath O."/>
            <person name="Fletcher S.J."/>
            <person name="Hayward A."/>
            <person name="Shaw L.M."/>
            <person name="Masouleh A.K."/>
            <person name="Furtado A."/>
            <person name="Henry R.J."/>
            <person name="Mitter N."/>
        </authorList>
    </citation>
    <scope>NUCLEOTIDE SEQUENCE [LARGE SCALE GENOMIC DNA]</scope>
    <source>
        <strain evidence="2">cv. Hass</strain>
    </source>
</reference>
<protein>
    <submittedName>
        <fullName evidence="1">Uncharacterized protein</fullName>
    </submittedName>
</protein>